<reference evidence="1 2" key="1">
    <citation type="submission" date="2020-08" db="EMBL/GenBank/DDBJ databases">
        <title>Genome sequence of Hymenobacter qilianensis JCM 19763T.</title>
        <authorList>
            <person name="Hyun D.-W."/>
            <person name="Bae J.-W."/>
        </authorList>
    </citation>
    <scope>NUCLEOTIDE SEQUENCE [LARGE SCALE GENOMIC DNA]</scope>
    <source>
        <strain evidence="1 2">JCM 19763</strain>
    </source>
</reference>
<gene>
    <name evidence="1" type="ORF">H9L05_17530</name>
</gene>
<proteinExistence type="predicted"/>
<organism evidence="1 2">
    <name type="scientific">Hymenobacter qilianensis</name>
    <dbReference type="NCBI Taxonomy" id="1385715"/>
    <lineage>
        <taxon>Bacteria</taxon>
        <taxon>Pseudomonadati</taxon>
        <taxon>Bacteroidota</taxon>
        <taxon>Cytophagia</taxon>
        <taxon>Cytophagales</taxon>
        <taxon>Hymenobacteraceae</taxon>
        <taxon>Hymenobacter</taxon>
    </lineage>
</organism>
<dbReference type="InterPro" id="IPR001969">
    <property type="entry name" value="Aspartic_peptidase_AS"/>
</dbReference>
<dbReference type="GO" id="GO:0006508">
    <property type="term" value="P:proteolysis"/>
    <property type="evidence" value="ECO:0007669"/>
    <property type="project" value="InterPro"/>
</dbReference>
<evidence type="ECO:0000313" key="2">
    <source>
        <dbReference type="Proteomes" id="UP000516093"/>
    </source>
</evidence>
<dbReference type="KEGG" id="hqi:H9L05_17530"/>
<evidence type="ECO:0000313" key="1">
    <source>
        <dbReference type="EMBL" id="QNP51742.1"/>
    </source>
</evidence>
<dbReference type="EMBL" id="CP060784">
    <property type="protein sequence ID" value="QNP51742.1"/>
    <property type="molecule type" value="Genomic_DNA"/>
</dbReference>
<evidence type="ECO:0008006" key="3">
    <source>
        <dbReference type="Google" id="ProtNLM"/>
    </source>
</evidence>
<dbReference type="Proteomes" id="UP000516093">
    <property type="component" value="Chromosome"/>
</dbReference>
<dbReference type="AlphaFoldDB" id="A0A7H0GTX6"/>
<sequence length="327" mass="35577">MKPALKIVAALVSLLFLSGIGGYFYVRKMYEAPANQLQIARLPVASSFVWLADTQGTRPVAHAALLVPVVVPGCAQTCYLQFDSGAPYSLLYSHPLTALQQQYPAMRLAYTAGHDTVTDFQFGLGNGQITSRSIQVRPMGARQLPAPDSKNYLIIGTLGTDIMDGRVLLIDYARQQFRLSTAIPDSLTQRLAFVPLSFESRRVQLTPELQGKPQQLLFDTGSSAFALLTSESTWQDLAKAGAPVQAASVNSWGKKLTSYTVPSTAQLGFDNQTIPLGTVTHIEGTTFFQNVLMRFSGMGGMLGNEPFANQIIVLDVKGRRFGILQPN</sequence>
<dbReference type="GO" id="GO:0004190">
    <property type="term" value="F:aspartic-type endopeptidase activity"/>
    <property type="evidence" value="ECO:0007669"/>
    <property type="project" value="InterPro"/>
</dbReference>
<name>A0A7H0GTX6_9BACT</name>
<dbReference type="InterPro" id="IPR021109">
    <property type="entry name" value="Peptidase_aspartic_dom_sf"/>
</dbReference>
<protein>
    <recommendedName>
        <fullName evidence="3">Aspartyl protease family protein</fullName>
    </recommendedName>
</protein>
<dbReference type="RefSeq" id="WP_187732019.1">
    <property type="nucleotide sequence ID" value="NZ_BMFN01000003.1"/>
</dbReference>
<accession>A0A7H0GTX6</accession>
<dbReference type="SUPFAM" id="SSF50630">
    <property type="entry name" value="Acid proteases"/>
    <property type="match status" value="1"/>
</dbReference>
<dbReference type="PROSITE" id="PS00141">
    <property type="entry name" value="ASP_PROTEASE"/>
    <property type="match status" value="1"/>
</dbReference>
<keyword evidence="2" id="KW-1185">Reference proteome</keyword>